<dbReference type="PROSITE" id="PS51257">
    <property type="entry name" value="PROKAR_LIPOPROTEIN"/>
    <property type="match status" value="1"/>
</dbReference>
<evidence type="ECO:0000256" key="4">
    <source>
        <dbReference type="ARBA" id="ARBA00023136"/>
    </source>
</evidence>
<dbReference type="Proteomes" id="UP001501772">
    <property type="component" value="Unassembled WGS sequence"/>
</dbReference>
<name>A0ABP8BAN9_9SPHI</name>
<dbReference type="SUPFAM" id="SSF48452">
    <property type="entry name" value="TPR-like"/>
    <property type="match status" value="1"/>
</dbReference>
<protein>
    <submittedName>
        <fullName evidence="8">RagB/SusD family nutrient uptake outer membrane protein</fullName>
    </submittedName>
</protein>
<organism evidence="8 9">
    <name type="scientific">Pedobacter jeongneungensis</name>
    <dbReference type="NCBI Taxonomy" id="947309"/>
    <lineage>
        <taxon>Bacteria</taxon>
        <taxon>Pseudomonadati</taxon>
        <taxon>Bacteroidota</taxon>
        <taxon>Sphingobacteriia</taxon>
        <taxon>Sphingobacteriales</taxon>
        <taxon>Sphingobacteriaceae</taxon>
        <taxon>Pedobacter</taxon>
    </lineage>
</organism>
<evidence type="ECO:0000256" key="2">
    <source>
        <dbReference type="ARBA" id="ARBA00006275"/>
    </source>
</evidence>
<evidence type="ECO:0000259" key="6">
    <source>
        <dbReference type="Pfam" id="PF07980"/>
    </source>
</evidence>
<dbReference type="Gene3D" id="2.20.20.130">
    <property type="match status" value="1"/>
</dbReference>
<comment type="subcellular location">
    <subcellularLocation>
        <location evidence="1">Cell outer membrane</location>
    </subcellularLocation>
</comment>
<dbReference type="EMBL" id="BAABBY010000003">
    <property type="protein sequence ID" value="GAA4201702.1"/>
    <property type="molecule type" value="Genomic_DNA"/>
</dbReference>
<feature type="domain" description="SusD-like N-terminal" evidence="7">
    <location>
        <begin position="27"/>
        <end position="228"/>
    </location>
</feature>
<dbReference type="Pfam" id="PF14322">
    <property type="entry name" value="SusD-like_3"/>
    <property type="match status" value="1"/>
</dbReference>
<evidence type="ECO:0000256" key="1">
    <source>
        <dbReference type="ARBA" id="ARBA00004442"/>
    </source>
</evidence>
<dbReference type="Pfam" id="PF07980">
    <property type="entry name" value="SusD_RagB"/>
    <property type="match status" value="1"/>
</dbReference>
<keyword evidence="9" id="KW-1185">Reference proteome</keyword>
<gene>
    <name evidence="8" type="ORF">GCM10022289_15520</name>
</gene>
<reference evidence="9" key="1">
    <citation type="journal article" date="2019" name="Int. J. Syst. Evol. Microbiol.">
        <title>The Global Catalogue of Microorganisms (GCM) 10K type strain sequencing project: providing services to taxonomists for standard genome sequencing and annotation.</title>
        <authorList>
            <consortium name="The Broad Institute Genomics Platform"/>
            <consortium name="The Broad Institute Genome Sequencing Center for Infectious Disease"/>
            <person name="Wu L."/>
            <person name="Ma J."/>
        </authorList>
    </citation>
    <scope>NUCLEOTIDE SEQUENCE [LARGE SCALE GENOMIC DNA]</scope>
    <source>
        <strain evidence="9">JCM 17626</strain>
    </source>
</reference>
<dbReference type="InterPro" id="IPR011990">
    <property type="entry name" value="TPR-like_helical_dom_sf"/>
</dbReference>
<dbReference type="CDD" id="cd08977">
    <property type="entry name" value="SusD"/>
    <property type="match status" value="1"/>
</dbReference>
<evidence type="ECO:0000256" key="3">
    <source>
        <dbReference type="ARBA" id="ARBA00022729"/>
    </source>
</evidence>
<evidence type="ECO:0000313" key="8">
    <source>
        <dbReference type="EMBL" id="GAA4201702.1"/>
    </source>
</evidence>
<dbReference type="InterPro" id="IPR033985">
    <property type="entry name" value="SusD-like_N"/>
</dbReference>
<dbReference type="InterPro" id="IPR012944">
    <property type="entry name" value="SusD_RagB_dom"/>
</dbReference>
<dbReference type="RefSeq" id="WP_344850876.1">
    <property type="nucleotide sequence ID" value="NZ_BAABBY010000003.1"/>
</dbReference>
<keyword evidence="3" id="KW-0732">Signal</keyword>
<evidence type="ECO:0000256" key="5">
    <source>
        <dbReference type="ARBA" id="ARBA00023237"/>
    </source>
</evidence>
<feature type="domain" description="RagB/SusD" evidence="6">
    <location>
        <begin position="353"/>
        <end position="474"/>
    </location>
</feature>
<evidence type="ECO:0000259" key="7">
    <source>
        <dbReference type="Pfam" id="PF14322"/>
    </source>
</evidence>
<proteinExistence type="inferred from homology"/>
<keyword evidence="5" id="KW-0998">Cell outer membrane</keyword>
<dbReference type="Gene3D" id="1.25.40.390">
    <property type="match status" value="1"/>
</dbReference>
<accession>A0ABP8BAN9</accession>
<sequence length="474" mass="52262">MKKIYIIALFLFIGSAFMSSCKKELNQQPDGALLDETAITDFQTLQAATIGCYNSIIDLNWYGRNYPTMLELRGSNMFIASANSNRLTAPYQYNFTVANADVASTWNTLYKAIARTNNVINKSAIVTDGTPEEKAQLIAEAKFVRALAYFDLTRVFGQPYTVNSGASLSVPIVLTPGITQPKRNTVAEVYAQVIKDLTEAKPNLPTDIVNKFRASRFAASALLARVYLYKGDAASNALAIAEATTVINAGYTMTTASSYAGTIFWANPGQNEEIFTAKISQFQDLGSDNYGQLYVSELGGYGDIRVNPAFRDSYADNDVRKTQVIKKDATTDDYITTKFYRQDNIPGLYSPKILRLSEMYFIRAEANVKLNTATGATPAEDLSSVRTMRGLPAYTGTPALADVLTEKNFEFAFEGHQWQDNFRNGIVTVRPQITGALNNNSSSNIAITDNKQLYPIPQREVDANPNIKPNNPGY</sequence>
<comment type="caution">
    <text evidence="8">The sequence shown here is derived from an EMBL/GenBank/DDBJ whole genome shotgun (WGS) entry which is preliminary data.</text>
</comment>
<comment type="similarity">
    <text evidence="2">Belongs to the SusD family.</text>
</comment>
<dbReference type="Gene3D" id="1.25.40.900">
    <property type="match status" value="1"/>
</dbReference>
<evidence type="ECO:0000313" key="9">
    <source>
        <dbReference type="Proteomes" id="UP001501772"/>
    </source>
</evidence>
<keyword evidence="4" id="KW-0472">Membrane</keyword>